<evidence type="ECO:0000256" key="1">
    <source>
        <dbReference type="SAM" id="MobiDB-lite"/>
    </source>
</evidence>
<dbReference type="Proteomes" id="UP001469553">
    <property type="component" value="Unassembled WGS sequence"/>
</dbReference>
<sequence>MKHYFWLLIDPLNLFLFWLELTVLSHQTFGTLCTMPESSFWSGSRQCKPNLMQAREAYPGPVTTPGRGTVYLNPGAVRLQWECMPGQHTKSRKKGCNARTPHLSSRRSR</sequence>
<keyword evidence="2" id="KW-0732">Signal</keyword>
<evidence type="ECO:0000313" key="3">
    <source>
        <dbReference type="EMBL" id="MEQ2315137.1"/>
    </source>
</evidence>
<organism evidence="3 4">
    <name type="scientific">Ameca splendens</name>
    <dbReference type="NCBI Taxonomy" id="208324"/>
    <lineage>
        <taxon>Eukaryota</taxon>
        <taxon>Metazoa</taxon>
        <taxon>Chordata</taxon>
        <taxon>Craniata</taxon>
        <taxon>Vertebrata</taxon>
        <taxon>Euteleostomi</taxon>
        <taxon>Actinopterygii</taxon>
        <taxon>Neopterygii</taxon>
        <taxon>Teleostei</taxon>
        <taxon>Neoteleostei</taxon>
        <taxon>Acanthomorphata</taxon>
        <taxon>Ovalentaria</taxon>
        <taxon>Atherinomorphae</taxon>
        <taxon>Cyprinodontiformes</taxon>
        <taxon>Goodeidae</taxon>
        <taxon>Ameca</taxon>
    </lineage>
</organism>
<reference evidence="3 4" key="1">
    <citation type="submission" date="2021-06" db="EMBL/GenBank/DDBJ databases">
        <authorList>
            <person name="Palmer J.M."/>
        </authorList>
    </citation>
    <scope>NUCLEOTIDE SEQUENCE [LARGE SCALE GENOMIC DNA]</scope>
    <source>
        <strain evidence="3 4">AS_MEX2019</strain>
        <tissue evidence="3">Muscle</tissue>
    </source>
</reference>
<gene>
    <name evidence="3" type="ORF">AMECASPLE_019080</name>
</gene>
<name>A0ABV1AAP1_9TELE</name>
<comment type="caution">
    <text evidence="3">The sequence shown here is derived from an EMBL/GenBank/DDBJ whole genome shotgun (WGS) entry which is preliminary data.</text>
</comment>
<feature type="signal peptide" evidence="2">
    <location>
        <begin position="1"/>
        <end position="30"/>
    </location>
</feature>
<feature type="region of interest" description="Disordered" evidence="1">
    <location>
        <begin position="86"/>
        <end position="109"/>
    </location>
</feature>
<proteinExistence type="predicted"/>
<evidence type="ECO:0000256" key="2">
    <source>
        <dbReference type="SAM" id="SignalP"/>
    </source>
</evidence>
<accession>A0ABV1AAP1</accession>
<evidence type="ECO:0008006" key="5">
    <source>
        <dbReference type="Google" id="ProtNLM"/>
    </source>
</evidence>
<feature type="chain" id="PRO_5046946821" description="Secreted protein" evidence="2">
    <location>
        <begin position="31"/>
        <end position="109"/>
    </location>
</feature>
<evidence type="ECO:0000313" key="4">
    <source>
        <dbReference type="Proteomes" id="UP001469553"/>
    </source>
</evidence>
<dbReference type="EMBL" id="JAHRIP010086157">
    <property type="protein sequence ID" value="MEQ2315137.1"/>
    <property type="molecule type" value="Genomic_DNA"/>
</dbReference>
<protein>
    <recommendedName>
        <fullName evidence="5">Secreted protein</fullName>
    </recommendedName>
</protein>
<keyword evidence="4" id="KW-1185">Reference proteome</keyword>